<keyword evidence="6" id="KW-0998">Cell outer membrane</keyword>
<comment type="caution">
    <text evidence="7">The sequence shown here is derived from an EMBL/GenBank/DDBJ whole genome shotgun (WGS) entry which is preliminary data.</text>
</comment>
<evidence type="ECO:0000256" key="4">
    <source>
        <dbReference type="ARBA" id="ARBA00022692"/>
    </source>
</evidence>
<comment type="subcellular location">
    <subcellularLocation>
        <location evidence="1">Cell outer membrane</location>
    </subcellularLocation>
</comment>
<dbReference type="Gene3D" id="1.20.1600.10">
    <property type="entry name" value="Outer membrane efflux proteins (OEP)"/>
    <property type="match status" value="1"/>
</dbReference>
<dbReference type="InterPro" id="IPR010130">
    <property type="entry name" value="T1SS_OMP_TolC"/>
</dbReference>
<evidence type="ECO:0000256" key="6">
    <source>
        <dbReference type="ARBA" id="ARBA00023237"/>
    </source>
</evidence>
<evidence type="ECO:0000256" key="5">
    <source>
        <dbReference type="ARBA" id="ARBA00023136"/>
    </source>
</evidence>
<evidence type="ECO:0000313" key="7">
    <source>
        <dbReference type="EMBL" id="OIQ99133.1"/>
    </source>
</evidence>
<dbReference type="PANTHER" id="PTHR30026:SF20">
    <property type="entry name" value="OUTER MEMBRANE PROTEIN TOLC"/>
    <property type="match status" value="1"/>
</dbReference>
<evidence type="ECO:0000256" key="1">
    <source>
        <dbReference type="ARBA" id="ARBA00004442"/>
    </source>
</evidence>
<evidence type="ECO:0000256" key="3">
    <source>
        <dbReference type="ARBA" id="ARBA00022452"/>
    </source>
</evidence>
<keyword evidence="3" id="KW-1134">Transmembrane beta strand</keyword>
<dbReference type="Pfam" id="PF02321">
    <property type="entry name" value="OEP"/>
    <property type="match status" value="2"/>
</dbReference>
<dbReference type="GO" id="GO:1990281">
    <property type="term" value="C:efflux pump complex"/>
    <property type="evidence" value="ECO:0007669"/>
    <property type="project" value="TreeGrafter"/>
</dbReference>
<protein>
    <submittedName>
        <fullName evidence="7">Outer membrane protein TolC</fullName>
    </submittedName>
</protein>
<keyword evidence="4" id="KW-0812">Transmembrane</keyword>
<evidence type="ECO:0000256" key="2">
    <source>
        <dbReference type="ARBA" id="ARBA00022448"/>
    </source>
</evidence>
<dbReference type="InterPro" id="IPR003423">
    <property type="entry name" value="OMP_efflux"/>
</dbReference>
<dbReference type="InterPro" id="IPR051906">
    <property type="entry name" value="TolC-like"/>
</dbReference>
<name>A0A1J5SG00_9ZZZZ</name>
<dbReference type="GO" id="GO:0009279">
    <property type="term" value="C:cell outer membrane"/>
    <property type="evidence" value="ECO:0007669"/>
    <property type="project" value="UniProtKB-SubCell"/>
</dbReference>
<keyword evidence="2" id="KW-0813">Transport</keyword>
<dbReference type="GO" id="GO:0015562">
    <property type="term" value="F:efflux transmembrane transporter activity"/>
    <property type="evidence" value="ECO:0007669"/>
    <property type="project" value="InterPro"/>
</dbReference>
<dbReference type="SUPFAM" id="SSF56954">
    <property type="entry name" value="Outer membrane efflux proteins (OEP)"/>
    <property type="match status" value="1"/>
</dbReference>
<proteinExistence type="predicted"/>
<dbReference type="AlphaFoldDB" id="A0A1J5SG00"/>
<keyword evidence="5" id="KW-0472">Membrane</keyword>
<dbReference type="NCBIfam" id="TIGR01844">
    <property type="entry name" value="type_I_sec_TolC"/>
    <property type="match status" value="1"/>
</dbReference>
<sequence>MQKNLILAISLVWLTAVGVSNVLAADGVSGGSLQEKPQSLVDIYQRALAHDPTLASAVSANQASQELIEQGKALYRPTVNFSAGANAVKSDIHYLNSTVRDGQSNYETYNYGVDMRQPIYRKQNLVQMDQAKTQVSISDKQLYLSRQDLILRTTQSYFDVLIAQDKIDLIVAQKAAIVSQLEQANANFEVGTATITDVNEAQARYDLVVAQEIAANNEYQIAKRSVQAITGEMPPKLATVKADIKTNSLTQAMDKWLEVAAQNNLNLQIQQDTVKYAEQDVERLSAGHMPTLDAVASYTDSYANGSPSVFGTGNDLKMGTIGLQLQIPLYQGGAISSRVRQAVLNKQKAQDDVEVARRKVELDTQSAYMNLNTSIAQVKAYEQALISSQSQVDSTKLGYEVGVRTSVDVLNAQQQLFSAKRDLLQSRYNYLVNIIRLKAVSGVLAEADLADINQQLVLANAR</sequence>
<dbReference type="PANTHER" id="PTHR30026">
    <property type="entry name" value="OUTER MEMBRANE PROTEIN TOLC"/>
    <property type="match status" value="1"/>
</dbReference>
<dbReference type="EMBL" id="MLJW01000110">
    <property type="protein sequence ID" value="OIQ99133.1"/>
    <property type="molecule type" value="Genomic_DNA"/>
</dbReference>
<accession>A0A1J5SG00</accession>
<dbReference type="GO" id="GO:0015288">
    <property type="term" value="F:porin activity"/>
    <property type="evidence" value="ECO:0007669"/>
    <property type="project" value="TreeGrafter"/>
</dbReference>
<reference evidence="7" key="1">
    <citation type="submission" date="2016-10" db="EMBL/GenBank/DDBJ databases">
        <title>Sequence of Gallionella enrichment culture.</title>
        <authorList>
            <person name="Poehlein A."/>
            <person name="Muehling M."/>
            <person name="Daniel R."/>
        </authorList>
    </citation>
    <scope>NUCLEOTIDE SEQUENCE</scope>
</reference>
<organism evidence="7">
    <name type="scientific">mine drainage metagenome</name>
    <dbReference type="NCBI Taxonomy" id="410659"/>
    <lineage>
        <taxon>unclassified sequences</taxon>
        <taxon>metagenomes</taxon>
        <taxon>ecological metagenomes</taxon>
    </lineage>
</organism>
<gene>
    <name evidence="7" type="primary">tolC_11</name>
    <name evidence="7" type="ORF">GALL_188700</name>
</gene>